<reference evidence="1 2" key="1">
    <citation type="submission" date="2020-02" db="EMBL/GenBank/DDBJ databases">
        <title>Genomic Insights into the Phylogeny and Genetic Plasticity of the Human and Animal Enteric Pathogen Clostridium perfringens.</title>
        <authorList>
            <person name="Feng Y."/>
            <person name="Hu Y."/>
        </authorList>
    </citation>
    <scope>NUCLEOTIDE SEQUENCE [LARGE SCALE GENOMIC DNA]</scope>
    <source>
        <strain evidence="1 2">CP-40</strain>
    </source>
</reference>
<dbReference type="SUPFAM" id="SSF52540">
    <property type="entry name" value="P-loop containing nucleoside triphosphate hydrolases"/>
    <property type="match status" value="2"/>
</dbReference>
<dbReference type="InterPro" id="IPR027417">
    <property type="entry name" value="P-loop_NTPase"/>
</dbReference>
<dbReference type="Proteomes" id="UP000481454">
    <property type="component" value="Unassembled WGS sequence"/>
</dbReference>
<evidence type="ECO:0000313" key="2">
    <source>
        <dbReference type="Proteomes" id="UP000481454"/>
    </source>
</evidence>
<evidence type="ECO:0000313" key="1">
    <source>
        <dbReference type="EMBL" id="NGU30031.1"/>
    </source>
</evidence>
<dbReference type="EMBL" id="JAALLZ010000002">
    <property type="protein sequence ID" value="NGU30031.1"/>
    <property type="molecule type" value="Genomic_DNA"/>
</dbReference>
<dbReference type="Gene3D" id="3.40.50.300">
    <property type="entry name" value="P-loop containing nucleotide triphosphate hydrolases"/>
    <property type="match status" value="1"/>
</dbReference>
<comment type="caution">
    <text evidence="1">The sequence shown here is derived from an EMBL/GenBank/DDBJ whole genome shotgun (WGS) entry which is preliminary data.</text>
</comment>
<name>A0AAP6WN19_CLOPF</name>
<organism evidence="1 2">
    <name type="scientific">Clostridium perfringens</name>
    <dbReference type="NCBI Taxonomy" id="1502"/>
    <lineage>
        <taxon>Bacteria</taxon>
        <taxon>Bacillati</taxon>
        <taxon>Bacillota</taxon>
        <taxon>Clostridia</taxon>
        <taxon>Eubacteriales</taxon>
        <taxon>Clostridiaceae</taxon>
        <taxon>Clostridium</taxon>
    </lineage>
</organism>
<gene>
    <name evidence="1" type="ORF">G6Z34_07890</name>
</gene>
<proteinExistence type="predicted"/>
<sequence>MIMEKIKVYKIINKEKGIISVNFFNPFRGKKTTKSLGKEVGLNEEKAQIIIDKLVELINTKEYFEDYSGYLKAKEDLNNDRLLKMVFSGGDFFKLKSEEERRIYIDKKININNKDGGYRGKAIQFLGASGAGKTKTIQQLIGSIKYNTPASTTSNTTVSNFEAVINGSSNSLKMVASFLNKEELIEYLMDNVLKCIKIILNNNENNDLDRIIFNNIFSSNDMKLRLNFLLRNLNKEDDNILNIKNILMENSINIWSDFSNERKINLSYREVSEEFRSEFDEYIEENKEDICEEYVNILMEIIIEEMNKVISTISSIIKNKKEDERSLIFKEEFITNLNNYKKIDDVVFSKKEWPKHIYIEIFCQDNVPNKEVKDLFWNIYRNISCGDEDVPNLYALVVSSRIEGNFNPLWLKDGEIKEAVIIDSEGFGHDVDKLVFSPSTIKYMQKVDMILWIIDSTKGMTNNDGLMLEELLRNGCLNKIKMCFNRLEKMDSKTEKSDEAKKNRIDSLINNLFKNYEDKKYDSNFEVVNFRYDILDESKRYYFDYLNEVIEDENGILKEEFISISEKLIAAGIDIEELKTKLNYTIDSLKKLVKYLNTPRMKNEKNESIDYYPEYSSSVLSRCCDIEVLSVKNKIIDDIISSHWNTVRSFTFRMVYCSSNYRWWRYINPENDLKTIVKTIALDYLMHPINYDKCEEGDKKLFREIIQEVQNGLAEKIDEFVEKRINNDVKEKWKYALNDYGIGSGNRRKNNVIKIFDEIFPFDKNKREKNVVYIDLYKCIKENERLKDLKAKIEI</sequence>
<protein>
    <submittedName>
        <fullName evidence="1">Uncharacterized protein</fullName>
    </submittedName>
</protein>
<accession>A0AAP6WN19</accession>
<dbReference type="AlphaFoldDB" id="A0AAP6WN19"/>